<gene>
    <name evidence="2" type="ORF">GWI33_004306</name>
</gene>
<evidence type="ECO:0000313" key="2">
    <source>
        <dbReference type="EMBL" id="KAF7281747.1"/>
    </source>
</evidence>
<comment type="caution">
    <text evidence="2">The sequence shown here is derived from an EMBL/GenBank/DDBJ whole genome shotgun (WGS) entry which is preliminary data.</text>
</comment>
<name>A0A834IIU6_RHYFE</name>
<dbReference type="AlphaFoldDB" id="A0A834IIU6"/>
<reference evidence="2" key="1">
    <citation type="submission" date="2020-08" db="EMBL/GenBank/DDBJ databases">
        <title>Genome sequencing and assembly of the red palm weevil Rhynchophorus ferrugineus.</title>
        <authorList>
            <person name="Dias G.B."/>
            <person name="Bergman C.M."/>
            <person name="Manee M."/>
        </authorList>
    </citation>
    <scope>NUCLEOTIDE SEQUENCE</scope>
    <source>
        <strain evidence="2">AA-2017</strain>
        <tissue evidence="2">Whole larva</tissue>
    </source>
</reference>
<accession>A0A834IIU6</accession>
<sequence>MFLYIVSDRKGREKICKNERLTCSCRNQQARSTDDECTRENDVRKAKGKCTDRRRRVAENAASESGRTGDAADGRTNVSLRIAQ</sequence>
<dbReference type="EMBL" id="JAACXV010000227">
    <property type="protein sequence ID" value="KAF7281747.1"/>
    <property type="molecule type" value="Genomic_DNA"/>
</dbReference>
<organism evidence="2 3">
    <name type="scientific">Rhynchophorus ferrugineus</name>
    <name type="common">Red palm weevil</name>
    <name type="synonym">Curculio ferrugineus</name>
    <dbReference type="NCBI Taxonomy" id="354439"/>
    <lineage>
        <taxon>Eukaryota</taxon>
        <taxon>Metazoa</taxon>
        <taxon>Ecdysozoa</taxon>
        <taxon>Arthropoda</taxon>
        <taxon>Hexapoda</taxon>
        <taxon>Insecta</taxon>
        <taxon>Pterygota</taxon>
        <taxon>Neoptera</taxon>
        <taxon>Endopterygota</taxon>
        <taxon>Coleoptera</taxon>
        <taxon>Polyphaga</taxon>
        <taxon>Cucujiformia</taxon>
        <taxon>Curculionidae</taxon>
        <taxon>Dryophthorinae</taxon>
        <taxon>Rhynchophorus</taxon>
    </lineage>
</organism>
<protein>
    <submittedName>
        <fullName evidence="2">Uncharacterized protein</fullName>
    </submittedName>
</protein>
<feature type="region of interest" description="Disordered" evidence="1">
    <location>
        <begin position="48"/>
        <end position="84"/>
    </location>
</feature>
<evidence type="ECO:0000313" key="3">
    <source>
        <dbReference type="Proteomes" id="UP000625711"/>
    </source>
</evidence>
<keyword evidence="3" id="KW-1185">Reference proteome</keyword>
<proteinExistence type="predicted"/>
<evidence type="ECO:0000256" key="1">
    <source>
        <dbReference type="SAM" id="MobiDB-lite"/>
    </source>
</evidence>
<dbReference type="Proteomes" id="UP000625711">
    <property type="component" value="Unassembled WGS sequence"/>
</dbReference>